<dbReference type="PANTHER" id="PTHR36452">
    <property type="entry name" value="CHROMOSOME 12, WHOLE GENOME SHOTGUN SEQUENCE"/>
    <property type="match status" value="1"/>
</dbReference>
<reference evidence="1 2" key="1">
    <citation type="submission" date="2018-05" db="EMBL/GenBank/DDBJ databases">
        <title>Genome comparison of Eubacterium sp.</title>
        <authorList>
            <person name="Feng Y."/>
            <person name="Sanchez-Andrea I."/>
            <person name="Stams A.J.M."/>
            <person name="De Vos W.M."/>
        </authorList>
    </citation>
    <scope>NUCLEOTIDE SEQUENCE [LARGE SCALE GENOMIC DNA]</scope>
    <source>
        <strain evidence="1 2">YI</strain>
    </source>
</reference>
<protein>
    <submittedName>
        <fullName evidence="1">DUF2461 domain-containing protein</fullName>
    </submittedName>
</protein>
<dbReference type="PANTHER" id="PTHR36452:SF1">
    <property type="entry name" value="DUF2461 DOMAIN-CONTAINING PROTEIN"/>
    <property type="match status" value="1"/>
</dbReference>
<dbReference type="InterPro" id="IPR012808">
    <property type="entry name" value="CHP02453"/>
</dbReference>
<dbReference type="InterPro" id="IPR015996">
    <property type="entry name" value="UCP028451"/>
</dbReference>
<evidence type="ECO:0000313" key="2">
    <source>
        <dbReference type="Proteomes" id="UP000218387"/>
    </source>
</evidence>
<keyword evidence="2" id="KW-1185">Reference proteome</keyword>
<evidence type="ECO:0000313" key="1">
    <source>
        <dbReference type="EMBL" id="QCT70264.1"/>
    </source>
</evidence>
<dbReference type="EMBL" id="CP029487">
    <property type="protein sequence ID" value="QCT70264.1"/>
    <property type="molecule type" value="Genomic_DNA"/>
</dbReference>
<proteinExistence type="predicted"/>
<name>A0A4P9C4S2_EUBML</name>
<dbReference type="PIRSF" id="PIRSF028451">
    <property type="entry name" value="UCP028451"/>
    <property type="match status" value="1"/>
</dbReference>
<accession>A0A4P9C4S2</accession>
<dbReference type="RefSeq" id="WP_096920797.1">
    <property type="nucleotide sequence ID" value="NZ_CP029487.1"/>
</dbReference>
<dbReference type="Proteomes" id="UP000218387">
    <property type="component" value="Chromosome"/>
</dbReference>
<organism evidence="1 2">
    <name type="scientific">Eubacterium maltosivorans</name>
    <dbReference type="NCBI Taxonomy" id="2041044"/>
    <lineage>
        <taxon>Bacteria</taxon>
        <taxon>Bacillati</taxon>
        <taxon>Bacillota</taxon>
        <taxon>Clostridia</taxon>
        <taxon>Eubacteriales</taxon>
        <taxon>Eubacteriaceae</taxon>
        <taxon>Eubacterium</taxon>
    </lineage>
</organism>
<sequence length="228" mass="26046">MNDSEKMLDFLAQLQANNTLEWMHSHQPEYRAARAAFVGLVSDLMQKMLPDEPDLGLINPGDLVFRLNRDTRFSKDKSPYAPAFRAHISPQGRGMVPVGDYLFVSPGHIFLGGGVFHAKMPEITRRIRDQIVLEGSRFEAILAAPDFAEKLTLQGEKLKNVPRGYDKEHPCGELLKHKSWYVEYGIEKDLFLDREAFLDEAVDVFRRIKPFNDFINKALEGLEMPGKR</sequence>
<dbReference type="KEGG" id="emt:CPZ25_002670"/>
<dbReference type="Pfam" id="PF09365">
    <property type="entry name" value="DUF2461"/>
    <property type="match status" value="1"/>
</dbReference>
<dbReference type="NCBIfam" id="TIGR02453">
    <property type="entry name" value="TIGR02453 family protein"/>
    <property type="match status" value="1"/>
</dbReference>
<dbReference type="AlphaFoldDB" id="A0A4P9C4S2"/>
<gene>
    <name evidence="1" type="ORF">CPZ25_002670</name>
</gene>